<organism evidence="1">
    <name type="scientific">Mononegavirales sp</name>
    <dbReference type="NCBI Taxonomy" id="1955139"/>
    <lineage>
        <taxon>Viruses</taxon>
        <taxon>Riboviria</taxon>
        <taxon>Orthornavirae</taxon>
        <taxon>Negarnaviricota</taxon>
        <taxon>Haploviricotina</taxon>
        <taxon>Monjiviricetes</taxon>
        <taxon>Mononegavirales</taxon>
    </lineage>
</organism>
<dbReference type="EMBL" id="MW452297">
    <property type="protein sequence ID" value="QTW97808.1"/>
    <property type="molecule type" value="Viral_cRNA"/>
</dbReference>
<sequence length="507" mass="57425">MEVSSLRTLTLVEVTAAVVESPIHANHRPRTGLVMDAQEVAPLAVIFGTSEQGGVETVYMSDYGKRSALNHMAPATNQAVVVEPSHTTYREETPYRMSRARTLKDKWVNAGYSFLGAYRTYTQADNADRFQINLFCLPLLRLPGFYENLLEYQSCPDEGLQISDGYHLPEQDIRRIATENDVQRYLDYNEQHPQQQIAVPVAGEEWVFRERPFARDLDIQWDEAVAAAANDNAQMKTSNEWEYIAFASIYSFTKASSGDTEQQKIQRYKENLTKRLSALKATKADRSMVIDFFINNHLHVAHLIRHFEDMAFYPRLKCMILRTLVTSQDPICTNLKTLLSDHQMSVFCGIAAFTTTRNLTALHVCPEVAEHYGRFVQVMEGLKAKFGSEGWRYVKLLDPLNQVTSGQSFKELGTAARAWVAVQPGQESFAHLVNKGGIPAKYKAWAKKPLPADLVEQGNNLLEATRVHLAHLNVNLRMDHFTPEAWRELVAITPEQMAQARAGNDIW</sequence>
<evidence type="ECO:0000313" key="1">
    <source>
        <dbReference type="EMBL" id="QTW97808.1"/>
    </source>
</evidence>
<proteinExistence type="predicted"/>
<reference evidence="1" key="1">
    <citation type="submission" date="2021-01" db="EMBL/GenBank/DDBJ databases">
        <authorList>
            <person name="Kang Y."/>
        </authorList>
    </citation>
    <scope>NUCLEOTIDE SEQUENCE</scope>
    <source>
        <strain evidence="1">YX518</strain>
    </source>
</reference>
<name>A0A8B0RK19_9MONO</name>
<protein>
    <submittedName>
        <fullName evidence="1">Uncharacterized protein</fullName>
    </submittedName>
</protein>
<accession>A0A8B0RK19</accession>